<keyword evidence="9" id="KW-0645">Protease</keyword>
<evidence type="ECO:0000259" key="11">
    <source>
        <dbReference type="PROSITE" id="PS50102"/>
    </source>
</evidence>
<evidence type="ECO:0000256" key="2">
    <source>
        <dbReference type="ARBA" id="ARBA00004141"/>
    </source>
</evidence>
<keyword evidence="9" id="KW-0720">Serine protease</keyword>
<feature type="transmembrane region" description="Helical" evidence="9">
    <location>
        <begin position="154"/>
        <end position="172"/>
    </location>
</feature>
<dbReference type="InterPro" id="IPR002610">
    <property type="entry name" value="Peptidase_S54_rhomboid-like"/>
</dbReference>
<dbReference type="SUPFAM" id="SSF54928">
    <property type="entry name" value="RNA-binding domain, RBD"/>
    <property type="match status" value="1"/>
</dbReference>
<dbReference type="HOGENOM" id="CLU_543361_0_0_1"/>
<gene>
    <name evidence="12" type="ORF">OsJ_34868</name>
</gene>
<name>B9G8W4_ORYSJ</name>
<feature type="compositionally biased region" description="Basic residues" evidence="10">
    <location>
        <begin position="362"/>
        <end position="377"/>
    </location>
</feature>
<feature type="transmembrane region" description="Helical" evidence="9">
    <location>
        <begin position="231"/>
        <end position="249"/>
    </location>
</feature>
<keyword evidence="5 9" id="KW-0378">Hydrolase</keyword>
<feature type="compositionally biased region" description="Basic and acidic residues" evidence="10">
    <location>
        <begin position="711"/>
        <end position="732"/>
    </location>
</feature>
<dbReference type="GO" id="GO:0006508">
    <property type="term" value="P:proteolysis"/>
    <property type="evidence" value="ECO:0007669"/>
    <property type="project" value="UniProtKB-KW"/>
</dbReference>
<feature type="compositionally biased region" description="Basic and acidic residues" evidence="10">
    <location>
        <begin position="800"/>
        <end position="840"/>
    </location>
</feature>
<dbReference type="GO" id="GO:0003723">
    <property type="term" value="F:RNA binding"/>
    <property type="evidence" value="ECO:0007669"/>
    <property type="project" value="UniProtKB-UniRule"/>
</dbReference>
<evidence type="ECO:0000256" key="6">
    <source>
        <dbReference type="ARBA" id="ARBA00022989"/>
    </source>
</evidence>
<comment type="subcellular location">
    <subcellularLocation>
        <location evidence="2 9">Membrane</location>
        <topology evidence="2 9">Multi-pass membrane protein</topology>
    </subcellularLocation>
</comment>
<keyword evidence="8" id="KW-0694">RNA-binding</keyword>
<evidence type="ECO:0000256" key="4">
    <source>
        <dbReference type="ARBA" id="ARBA00022692"/>
    </source>
</evidence>
<evidence type="ECO:0000313" key="12">
    <source>
        <dbReference type="EMBL" id="EEE52579.1"/>
    </source>
</evidence>
<keyword evidence="6 9" id="KW-1133">Transmembrane helix</keyword>
<protein>
    <recommendedName>
        <fullName evidence="9">RHOMBOID-like protein</fullName>
        <ecNumber evidence="9">3.4.21.105</ecNumber>
    </recommendedName>
</protein>
<dbReference type="GO" id="GO:0004252">
    <property type="term" value="F:serine-type endopeptidase activity"/>
    <property type="evidence" value="ECO:0007669"/>
    <property type="project" value="InterPro"/>
</dbReference>
<evidence type="ECO:0000256" key="8">
    <source>
        <dbReference type="PROSITE-ProRule" id="PRU00176"/>
    </source>
</evidence>
<dbReference type="Gene3D" id="1.20.1540.10">
    <property type="entry name" value="Rhomboid-like"/>
    <property type="match status" value="1"/>
</dbReference>
<dbReference type="Gene3D" id="3.30.70.330">
    <property type="match status" value="1"/>
</dbReference>
<evidence type="ECO:0000256" key="5">
    <source>
        <dbReference type="ARBA" id="ARBA00022801"/>
    </source>
</evidence>
<evidence type="ECO:0000256" key="7">
    <source>
        <dbReference type="ARBA" id="ARBA00023136"/>
    </source>
</evidence>
<evidence type="ECO:0000256" key="1">
    <source>
        <dbReference type="ARBA" id="ARBA00000156"/>
    </source>
</evidence>
<reference evidence="12" key="2">
    <citation type="submission" date="2008-12" db="EMBL/GenBank/DDBJ databases">
        <title>Improved gene annotation of the rice (Oryza sativa) genomes.</title>
        <authorList>
            <person name="Wang J."/>
            <person name="Li R."/>
            <person name="Fan W."/>
            <person name="Huang Q."/>
            <person name="Zhang J."/>
            <person name="Zhou Y."/>
            <person name="Hu Y."/>
            <person name="Zi S."/>
            <person name="Li J."/>
            <person name="Ni P."/>
            <person name="Zheng H."/>
            <person name="Zhang Y."/>
            <person name="Zhao M."/>
            <person name="Hao Q."/>
            <person name="McDermott J."/>
            <person name="Samudrala R."/>
            <person name="Kristiansen K."/>
            <person name="Wong G.K.-S."/>
        </authorList>
    </citation>
    <scope>NUCLEOTIDE SEQUENCE</scope>
</reference>
<dbReference type="InterPro" id="IPR022764">
    <property type="entry name" value="Peptidase_S54_rhomboid_dom"/>
</dbReference>
<dbReference type="InterPro" id="IPR000504">
    <property type="entry name" value="RRM_dom"/>
</dbReference>
<dbReference type="EC" id="3.4.21.105" evidence="9"/>
<dbReference type="PROSITE" id="PS50102">
    <property type="entry name" value="RRM"/>
    <property type="match status" value="1"/>
</dbReference>
<feature type="region of interest" description="Disordered" evidence="10">
    <location>
        <begin position="1"/>
        <end position="26"/>
    </location>
</feature>
<keyword evidence="4 9" id="KW-0812">Transmembrane</keyword>
<keyword evidence="7 9" id="KW-0472">Membrane</keyword>
<evidence type="ECO:0000256" key="9">
    <source>
        <dbReference type="RuleBase" id="RU362115"/>
    </source>
</evidence>
<dbReference type="InterPro" id="IPR035979">
    <property type="entry name" value="RBD_domain_sf"/>
</dbReference>
<feature type="transmembrane region" description="Helical" evidence="9">
    <location>
        <begin position="279"/>
        <end position="301"/>
    </location>
</feature>
<feature type="domain" description="RRM" evidence="11">
    <location>
        <begin position="397"/>
        <end position="475"/>
    </location>
</feature>
<accession>B9G8W4</accession>
<proteinExistence type="inferred from homology"/>
<evidence type="ECO:0000256" key="3">
    <source>
        <dbReference type="ARBA" id="ARBA00009045"/>
    </source>
</evidence>
<dbReference type="Pfam" id="PF00076">
    <property type="entry name" value="RRM_1"/>
    <property type="match status" value="1"/>
</dbReference>
<dbReference type="FunFam" id="1.20.1540.10:FF:000019">
    <property type="entry name" value="RHOMBOID-like protein"/>
    <property type="match status" value="1"/>
</dbReference>
<sequence>MKPSPAANLDVRVERPRPPPVHPHRPGSLRARPYYRRWTPWIVAAIALSCVVVFLVSMYVNDCPRRNSGDCAAGFLGRFAFQPLKENPLLGPSSATLLKMGALDVTKVVHGHQGWRLITCIWLHAGVVHLLINMLCLLFIGIRLEQEFGFVRIGLVYLISGLGGSLMSALFIRSSISVGASGALFGLIGSMLSELITNWSLYANKVAALLTLVFVIVVNLALGILPRVDNFAHIGGLISGFLLGFVMFIRPQFAWINQRRVAPGQQPAPVKRKHKTYQYILWLAAAIMLIVGFTVAIVLLLRGYNANDHCSWCHYLSCVPTKRWKCNSSPTYCTILKMAMKDISLDSSWYDQIVPLCRHRRAMRSRSPSKRRRHGSRGRSPPSSRHGCAKDKEGAAVSLFVSNLPRSCRPEDVQVPFQKFGPVRDVYLPKDYNTGEPRGFAFVEFAHSSDASKARYHMNRKMLSGREISVAFAVQTRKRPEEMRRIIGARHNSPQRKEECRTNSPGQPKGHDEKRKRRSYTPKYKDRQYADIGRDETPPAPDSERPWALCRSPRPSPPGQSHSRSYSRSHSLHLHDHARTRSCSPAPGRQDDQYASPQRKEHQTKSSGQTKGHDDMRRSYTPEYNECQDADNGFDETPPAPDGERSSVLGRSPRPSPPGRSHCHSHSRSRSPELRGHARSRSCSPATGRQDNQSTSPQRREKHQTKSSGQAKEHDEKRRSYTPEYNDRRDADNGYDQTPPAPDGERSWALGRSPQPSPPGRSHFHSHSRSRSPELRGRARSRSCSPAPGRQGDDQYASPQRKEEQQTKSSRQTKEHDEERRSCTPEYSDRRDAFIGHDETPPSAEWGSKLGTVQVISNTAASSN</sequence>
<dbReference type="InterPro" id="IPR035952">
    <property type="entry name" value="Rhomboid-like_sf"/>
</dbReference>
<comment type="catalytic activity">
    <reaction evidence="1 9">
        <text>Cleaves type-1 transmembrane domains using a catalytic dyad composed of serine and histidine that are contributed by different transmembrane domains.</text>
        <dbReference type="EC" id="3.4.21.105"/>
    </reaction>
</comment>
<feature type="region of interest" description="Disordered" evidence="10">
    <location>
        <begin position="476"/>
        <end position="850"/>
    </location>
</feature>
<dbReference type="Pfam" id="PF01694">
    <property type="entry name" value="Rhomboid"/>
    <property type="match status" value="1"/>
</dbReference>
<feature type="compositionally biased region" description="Basic and acidic residues" evidence="10">
    <location>
        <begin position="611"/>
        <end position="620"/>
    </location>
</feature>
<dbReference type="GO" id="GO:0016020">
    <property type="term" value="C:membrane"/>
    <property type="evidence" value="ECO:0007669"/>
    <property type="project" value="UniProtKB-SubCell"/>
</dbReference>
<dbReference type="PANTHER" id="PTHR22936:SF77">
    <property type="entry name" value="RHOMBOID-LIKE PROTEIN 1"/>
    <property type="match status" value="1"/>
</dbReference>
<comment type="similarity">
    <text evidence="3 9">Belongs to the peptidase S54 family.</text>
</comment>
<dbReference type="EMBL" id="CM000148">
    <property type="protein sequence ID" value="EEE52579.1"/>
    <property type="molecule type" value="Genomic_DNA"/>
</dbReference>
<dbReference type="AlphaFoldDB" id="B9G8W4"/>
<evidence type="ECO:0000256" key="10">
    <source>
        <dbReference type="SAM" id="MobiDB-lite"/>
    </source>
</evidence>
<dbReference type="SMART" id="SM00360">
    <property type="entry name" value="RRM"/>
    <property type="match status" value="1"/>
</dbReference>
<organism evidence="12">
    <name type="scientific">Oryza sativa subsp. japonica</name>
    <name type="common">Rice</name>
    <dbReference type="NCBI Taxonomy" id="39947"/>
    <lineage>
        <taxon>Eukaryota</taxon>
        <taxon>Viridiplantae</taxon>
        <taxon>Streptophyta</taxon>
        <taxon>Embryophyta</taxon>
        <taxon>Tracheophyta</taxon>
        <taxon>Spermatophyta</taxon>
        <taxon>Magnoliopsida</taxon>
        <taxon>Liliopsida</taxon>
        <taxon>Poales</taxon>
        <taxon>Poaceae</taxon>
        <taxon>BOP clade</taxon>
        <taxon>Oryzoideae</taxon>
        <taxon>Oryzeae</taxon>
        <taxon>Oryzinae</taxon>
        <taxon>Oryza</taxon>
        <taxon>Oryza sativa</taxon>
    </lineage>
</organism>
<dbReference type="InterPro" id="IPR012677">
    <property type="entry name" value="Nucleotide-bd_a/b_plait_sf"/>
</dbReference>
<comment type="function">
    <text evidence="9">Serine protease involved in intramembrane proteolysis.</text>
</comment>
<feature type="transmembrane region" description="Helical" evidence="9">
    <location>
        <begin position="38"/>
        <end position="60"/>
    </location>
</feature>
<feature type="transmembrane region" description="Helical" evidence="9">
    <location>
        <begin position="206"/>
        <end position="225"/>
    </location>
</feature>
<dbReference type="Proteomes" id="UP000007752">
    <property type="component" value="Chromosome 11"/>
</dbReference>
<dbReference type="SUPFAM" id="SSF144091">
    <property type="entry name" value="Rhomboid-like"/>
    <property type="match status" value="1"/>
</dbReference>
<dbReference type="GO" id="GO:0005737">
    <property type="term" value="C:cytoplasm"/>
    <property type="evidence" value="ECO:0007669"/>
    <property type="project" value="UniProtKB-ARBA"/>
</dbReference>
<dbReference type="GO" id="GO:0012505">
    <property type="term" value="C:endomembrane system"/>
    <property type="evidence" value="ECO:0007669"/>
    <property type="project" value="UniProtKB-ARBA"/>
</dbReference>
<dbReference type="PANTHER" id="PTHR22936">
    <property type="entry name" value="RHOMBOID-RELATED"/>
    <property type="match status" value="1"/>
</dbReference>
<feature type="transmembrane region" description="Helical" evidence="9">
    <location>
        <begin position="121"/>
        <end position="142"/>
    </location>
</feature>
<reference evidence="12" key="1">
    <citation type="journal article" date="2005" name="PLoS Biol.">
        <title>The genomes of Oryza sativa: a history of duplications.</title>
        <authorList>
            <person name="Yu J."/>
            <person name="Wang J."/>
            <person name="Lin W."/>
            <person name="Li S."/>
            <person name="Li H."/>
            <person name="Zhou J."/>
            <person name="Ni P."/>
            <person name="Dong W."/>
            <person name="Hu S."/>
            <person name="Zeng C."/>
            <person name="Zhang J."/>
            <person name="Zhang Y."/>
            <person name="Li R."/>
            <person name="Xu Z."/>
            <person name="Li S."/>
            <person name="Li X."/>
            <person name="Zheng H."/>
            <person name="Cong L."/>
            <person name="Lin L."/>
            <person name="Yin J."/>
            <person name="Geng J."/>
            <person name="Li G."/>
            <person name="Shi J."/>
            <person name="Liu J."/>
            <person name="Lv H."/>
            <person name="Li J."/>
            <person name="Wang J."/>
            <person name="Deng Y."/>
            <person name="Ran L."/>
            <person name="Shi X."/>
            <person name="Wang X."/>
            <person name="Wu Q."/>
            <person name="Li C."/>
            <person name="Ren X."/>
            <person name="Wang J."/>
            <person name="Wang X."/>
            <person name="Li D."/>
            <person name="Liu D."/>
            <person name="Zhang X."/>
            <person name="Ji Z."/>
            <person name="Zhao W."/>
            <person name="Sun Y."/>
            <person name="Zhang Z."/>
            <person name="Bao J."/>
            <person name="Han Y."/>
            <person name="Dong L."/>
            <person name="Ji J."/>
            <person name="Chen P."/>
            <person name="Wu S."/>
            <person name="Liu J."/>
            <person name="Xiao Y."/>
            <person name="Bu D."/>
            <person name="Tan J."/>
            <person name="Yang L."/>
            <person name="Ye C."/>
            <person name="Zhang J."/>
            <person name="Xu J."/>
            <person name="Zhou Y."/>
            <person name="Yu Y."/>
            <person name="Zhang B."/>
            <person name="Zhuang S."/>
            <person name="Wei H."/>
            <person name="Liu B."/>
            <person name="Lei M."/>
            <person name="Yu H."/>
            <person name="Li Y."/>
            <person name="Xu H."/>
            <person name="Wei S."/>
            <person name="He X."/>
            <person name="Fang L."/>
            <person name="Zhang Z."/>
            <person name="Zhang Y."/>
            <person name="Huang X."/>
            <person name="Su Z."/>
            <person name="Tong W."/>
            <person name="Li J."/>
            <person name="Tong Z."/>
            <person name="Li S."/>
            <person name="Ye J."/>
            <person name="Wang L."/>
            <person name="Fang L."/>
            <person name="Lei T."/>
            <person name="Chen C."/>
            <person name="Chen H."/>
            <person name="Xu Z."/>
            <person name="Li H."/>
            <person name="Huang H."/>
            <person name="Zhang F."/>
            <person name="Xu H."/>
            <person name="Li N."/>
            <person name="Zhao C."/>
            <person name="Li S."/>
            <person name="Dong L."/>
            <person name="Huang Y."/>
            <person name="Li L."/>
            <person name="Xi Y."/>
            <person name="Qi Q."/>
            <person name="Li W."/>
            <person name="Zhang B."/>
            <person name="Hu W."/>
            <person name="Zhang Y."/>
            <person name="Tian X."/>
            <person name="Jiao Y."/>
            <person name="Liang X."/>
            <person name="Jin J."/>
            <person name="Gao L."/>
            <person name="Zheng W."/>
            <person name="Hao B."/>
            <person name="Liu S."/>
            <person name="Wang W."/>
            <person name="Yuan L."/>
            <person name="Cao M."/>
            <person name="McDermott J."/>
            <person name="Samudrala R."/>
            <person name="Wang J."/>
            <person name="Wong G.K."/>
            <person name="Yang H."/>
        </authorList>
    </citation>
    <scope>NUCLEOTIDE SEQUENCE [LARGE SCALE GENOMIC DNA]</scope>
</reference>
<feature type="region of interest" description="Disordered" evidence="10">
    <location>
        <begin position="362"/>
        <end position="390"/>
    </location>
</feature>
<feature type="compositionally biased region" description="Basic and acidic residues" evidence="10">
    <location>
        <begin position="523"/>
        <end position="545"/>
    </location>
</feature>
<feature type="compositionally biased region" description="Polar residues" evidence="10">
    <location>
        <begin position="681"/>
        <end position="697"/>
    </location>
</feature>
<feature type="transmembrane region" description="Helical" evidence="9">
    <location>
        <begin position="178"/>
        <end position="199"/>
    </location>
</feature>